<feature type="region of interest" description="Disordered" evidence="1">
    <location>
        <begin position="524"/>
        <end position="579"/>
    </location>
</feature>
<feature type="region of interest" description="Disordered" evidence="1">
    <location>
        <begin position="591"/>
        <end position="615"/>
    </location>
</feature>
<reference evidence="4" key="1">
    <citation type="submission" date="2023-01" db="EMBL/GenBank/DDBJ databases">
        <title>The growth and conidiation of Purpureocillium lavendulum are regulated by nitrogen source and histone H3K14 acetylation.</title>
        <authorList>
            <person name="Tang P."/>
            <person name="Han J."/>
            <person name="Zhang C."/>
            <person name="Tang P."/>
            <person name="Qi F."/>
            <person name="Zhang K."/>
            <person name="Liang L."/>
        </authorList>
    </citation>
    <scope>NUCLEOTIDE SEQUENCE</scope>
    <source>
        <strain evidence="4">YMF1.00683</strain>
    </source>
</reference>
<feature type="region of interest" description="Disordered" evidence="1">
    <location>
        <begin position="438"/>
        <end position="474"/>
    </location>
</feature>
<feature type="compositionally biased region" description="Low complexity" evidence="1">
    <location>
        <begin position="536"/>
        <end position="554"/>
    </location>
</feature>
<proteinExistence type="predicted"/>
<keyword evidence="3" id="KW-0732">Signal</keyword>
<feature type="region of interest" description="Disordered" evidence="1">
    <location>
        <begin position="282"/>
        <end position="402"/>
    </location>
</feature>
<evidence type="ECO:0000256" key="1">
    <source>
        <dbReference type="SAM" id="MobiDB-lite"/>
    </source>
</evidence>
<gene>
    <name evidence="4" type="ORF">O9K51_07259</name>
</gene>
<dbReference type="CDD" id="cd12087">
    <property type="entry name" value="TM_EGFR-like"/>
    <property type="match status" value="1"/>
</dbReference>
<keyword evidence="5" id="KW-1185">Reference proteome</keyword>
<evidence type="ECO:0000256" key="2">
    <source>
        <dbReference type="SAM" id="Phobius"/>
    </source>
</evidence>
<feature type="transmembrane region" description="Helical" evidence="2">
    <location>
        <begin position="252"/>
        <end position="274"/>
    </location>
</feature>
<evidence type="ECO:0000313" key="4">
    <source>
        <dbReference type="EMBL" id="KAJ6439374.1"/>
    </source>
</evidence>
<dbReference type="EMBL" id="JAQHRD010000006">
    <property type="protein sequence ID" value="KAJ6439374.1"/>
    <property type="molecule type" value="Genomic_DNA"/>
</dbReference>
<feature type="compositionally biased region" description="Basic and acidic residues" evidence="1">
    <location>
        <begin position="438"/>
        <end position="451"/>
    </location>
</feature>
<sequence length="615" mass="63757">MARHPIFQLLAWAAALVVATEANTSPKRYDDGDVHRMEKRAPQVTRRAVLMDKRDDGGACGLSMKSCPSSLDGGCCPENYDCAIGSCVATTKGPSTCGTLVGWYACQAVYGGGCCPDGYQCQRGANCVPPTGSAYTYNCPTGHFLCPASASYGCCPNGMGCAVNQCYSTAPTTMVNTMVITTSASGGKKSVYTTTQTTVGTPDVPTALPTVVAGDGNDEQKVLKYFPSVVAKTSPTGDASGAGGGGISGAQLGGIVAGVVAFVIILIVAGFLLFRRLRRKKKGGNKHDESGGAGSGGRHLAGEKGKPFQTADSDNDTMSVDPLMMLPSTASASPPYMHRPSPGLDSRVSGNSPDPFGATSDQTPTSYAGGIQSVGRGGGTGRPEDSRHPSWDSNSNNNNTITSGYFDAQYAQRNQRHQRLVSSEAGGVARTVSRMTHDSRPTFFGHGRDVSDTSDASSSVAYAETEGRPSIGGTTPALLAELEAQPYIAELPPNSPASVSIISSSAGVPSPVDPSLHHNGEHFRYRQRSGSGGSGTSATSAVSAATSTTTSTLPGPGGRPPLVHQRKRSEGRAGAERLGVVDEEMIHGYHGPREFLAGQTGAENPLTEVEEKETR</sequence>
<protein>
    <submittedName>
        <fullName evidence="4">Salicylate hydroxylase</fullName>
    </submittedName>
</protein>
<evidence type="ECO:0000313" key="5">
    <source>
        <dbReference type="Proteomes" id="UP001163105"/>
    </source>
</evidence>
<organism evidence="4 5">
    <name type="scientific">Purpureocillium lavendulum</name>
    <dbReference type="NCBI Taxonomy" id="1247861"/>
    <lineage>
        <taxon>Eukaryota</taxon>
        <taxon>Fungi</taxon>
        <taxon>Dikarya</taxon>
        <taxon>Ascomycota</taxon>
        <taxon>Pezizomycotina</taxon>
        <taxon>Sordariomycetes</taxon>
        <taxon>Hypocreomycetidae</taxon>
        <taxon>Hypocreales</taxon>
        <taxon>Ophiocordycipitaceae</taxon>
        <taxon>Purpureocillium</taxon>
    </lineage>
</organism>
<feature type="chain" id="PRO_5044214849" evidence="3">
    <location>
        <begin position="23"/>
        <end position="615"/>
    </location>
</feature>
<keyword evidence="2" id="KW-1133">Transmembrane helix</keyword>
<evidence type="ECO:0000256" key="3">
    <source>
        <dbReference type="SAM" id="SignalP"/>
    </source>
</evidence>
<name>A0AB34FIZ0_9HYPO</name>
<feature type="signal peptide" evidence="3">
    <location>
        <begin position="1"/>
        <end position="22"/>
    </location>
</feature>
<accession>A0AB34FIZ0</accession>
<dbReference type="Proteomes" id="UP001163105">
    <property type="component" value="Unassembled WGS sequence"/>
</dbReference>
<keyword evidence="2" id="KW-0812">Transmembrane</keyword>
<keyword evidence="2" id="KW-0472">Membrane</keyword>
<dbReference type="AlphaFoldDB" id="A0AB34FIZ0"/>
<comment type="caution">
    <text evidence="4">The sequence shown here is derived from an EMBL/GenBank/DDBJ whole genome shotgun (WGS) entry which is preliminary data.</text>
</comment>